<organism evidence="2 3">
    <name type="scientific">Flavimaricola marinus</name>
    <dbReference type="NCBI Taxonomy" id="1819565"/>
    <lineage>
        <taxon>Bacteria</taxon>
        <taxon>Pseudomonadati</taxon>
        <taxon>Pseudomonadota</taxon>
        <taxon>Alphaproteobacteria</taxon>
        <taxon>Rhodobacterales</taxon>
        <taxon>Paracoccaceae</taxon>
        <taxon>Flavimaricola</taxon>
    </lineage>
</organism>
<reference evidence="3" key="1">
    <citation type="submission" date="2017-05" db="EMBL/GenBank/DDBJ databases">
        <authorList>
            <person name="Rodrigo-Torres L."/>
            <person name="Arahal R. D."/>
            <person name="Lucena T."/>
        </authorList>
    </citation>
    <scope>NUCLEOTIDE SEQUENCE [LARGE SCALE GENOMIC DNA]</scope>
    <source>
        <strain evidence="3">CECT 8899</strain>
    </source>
</reference>
<gene>
    <name evidence="2" type="ORF">LOM8899_02479</name>
</gene>
<proteinExistence type="predicted"/>
<dbReference type="SUPFAM" id="SSF56935">
    <property type="entry name" value="Porins"/>
    <property type="match status" value="1"/>
</dbReference>
<dbReference type="Proteomes" id="UP000201613">
    <property type="component" value="Unassembled WGS sequence"/>
</dbReference>
<accession>A0A238LFE1</accession>
<keyword evidence="1" id="KW-0732">Signal</keyword>
<feature type="chain" id="PRO_5011969192" description="Exopolysaccharide biosynthesis protein YbjH" evidence="1">
    <location>
        <begin position="31"/>
        <end position="711"/>
    </location>
</feature>
<feature type="signal peptide" evidence="1">
    <location>
        <begin position="1"/>
        <end position="30"/>
    </location>
</feature>
<dbReference type="InterPro" id="IPR010344">
    <property type="entry name" value="YbjH"/>
</dbReference>
<sequence length="711" mass="76255">MGGHIMSGKAISAKAAVSVAALLAAAPALAQDRGITSTIYGTPGLLEMPVALSAPEGNLSATVTFLPGQTIGTLTFQVTDRLSTSYRIAATQDFSLPGNPVESTYVDRSFDLRYRLLDEGQYRPSVSVGFQDVFGTGQFGAEYIVASKTFGDSLRVTAGLGWGRFGTLDGISNPLGADYETRPQGDDVDPWEQYFRGDMALFGGVEYSLADNWTIKAEYSSDTSERETALGLVERDSPLNFGLAWTPLPGVQVGASYLYGNTFGLMATVTMNPNERPMGAGIESAPVPVAVRPVAARTGAWDRTAMPEATVARALSRALTAEGIVLTDLELTDTTARVRYINTRYRAEAQAMGRVARILTQGLPPSIELITLEPTSQGIPMSAVTLRRTDLEALETVSGGTEALLARAVFADAGPRSGLTPATPGADRFEWGLAPYVGLVDGNGDPDSDAGLSLNGGAELSASYAIMPNLVLSGAVRQQLVNTASDAVFVADDDAELYPVRRNAPLYAQEGTTTIPTLTLAHFGRPAPNLYSRLTAGLLEPMYGGISTELLYKPVSSNFGVGAELNYVVQRDFDGQFAFRDYEVLTGHGSVYYQFDTGFYGQIDVGRYLAGDWGATLTLDRTFENGWRVGASATLTETTFDDMSEGIDYGVRITVPVDFVLGRPTQRDLSTSLGASTRDDGQRLVVDGRLYDVVRDGHRDALEDGWGRFWR</sequence>
<evidence type="ECO:0000313" key="3">
    <source>
        <dbReference type="Proteomes" id="UP000201613"/>
    </source>
</evidence>
<evidence type="ECO:0000256" key="1">
    <source>
        <dbReference type="SAM" id="SignalP"/>
    </source>
</evidence>
<evidence type="ECO:0008006" key="4">
    <source>
        <dbReference type="Google" id="ProtNLM"/>
    </source>
</evidence>
<keyword evidence="3" id="KW-1185">Reference proteome</keyword>
<protein>
    <recommendedName>
        <fullName evidence="4">Exopolysaccharide biosynthesis protein YbjH</fullName>
    </recommendedName>
</protein>
<evidence type="ECO:0000313" key="2">
    <source>
        <dbReference type="EMBL" id="SMY08328.1"/>
    </source>
</evidence>
<dbReference type="AlphaFoldDB" id="A0A238LFE1"/>
<dbReference type="Pfam" id="PF06082">
    <property type="entry name" value="YjbH"/>
    <property type="match status" value="1"/>
</dbReference>
<name>A0A238LFE1_9RHOB</name>
<dbReference type="EMBL" id="FXZK01000004">
    <property type="protein sequence ID" value="SMY08328.1"/>
    <property type="molecule type" value="Genomic_DNA"/>
</dbReference>